<feature type="region of interest" description="Disordered" evidence="1">
    <location>
        <begin position="76"/>
        <end position="134"/>
    </location>
</feature>
<sequence length="233" mass="25176">MKIERFEELLDQYGWDLASWPDALRREANVLIAQDAQAAEMLKSLRSVEDLLSDDPLPLGKHKAIDDIFAAIEAQEAQSSDARDNSETDPAQSFATIDDRPRSRAHLSAASAAPTGESPARKTYPAKSATSPVNQAITGDGAHYGGRAKGTLYQLGRGVFSGVGMVVCVLAGFAFGVAMTVQEGQQVTAQADEVEMIDLLENHLYVIDQMTNPDDLQKPEMTKSDQAQGVQPQ</sequence>
<keyword evidence="2" id="KW-1133">Transmembrane helix</keyword>
<dbReference type="RefSeq" id="WP_206926309.1">
    <property type="nucleotide sequence ID" value="NZ_JAEKJW010000001.1"/>
</dbReference>
<feature type="compositionally biased region" description="Polar residues" evidence="1">
    <location>
        <begin position="224"/>
        <end position="233"/>
    </location>
</feature>
<proteinExistence type="predicted"/>
<keyword evidence="2" id="KW-0812">Transmembrane</keyword>
<evidence type="ECO:0000256" key="2">
    <source>
        <dbReference type="SAM" id="Phobius"/>
    </source>
</evidence>
<organism evidence="3 4">
    <name type="scientific">Thalassospira povalilytica</name>
    <dbReference type="NCBI Taxonomy" id="732237"/>
    <lineage>
        <taxon>Bacteria</taxon>
        <taxon>Pseudomonadati</taxon>
        <taxon>Pseudomonadota</taxon>
        <taxon>Alphaproteobacteria</taxon>
        <taxon>Rhodospirillales</taxon>
        <taxon>Thalassospiraceae</taxon>
        <taxon>Thalassospira</taxon>
    </lineage>
</organism>
<evidence type="ECO:0000256" key="1">
    <source>
        <dbReference type="SAM" id="MobiDB-lite"/>
    </source>
</evidence>
<dbReference type="Proteomes" id="UP000664405">
    <property type="component" value="Unassembled WGS sequence"/>
</dbReference>
<accession>A0A8I1SHS2</accession>
<evidence type="ECO:0000313" key="4">
    <source>
        <dbReference type="Proteomes" id="UP000664405"/>
    </source>
</evidence>
<evidence type="ECO:0000313" key="3">
    <source>
        <dbReference type="EMBL" id="MBN8194935.1"/>
    </source>
</evidence>
<dbReference type="EMBL" id="JAEKJW010000001">
    <property type="protein sequence ID" value="MBN8194935.1"/>
    <property type="molecule type" value="Genomic_DNA"/>
</dbReference>
<feature type="region of interest" description="Disordered" evidence="1">
    <location>
        <begin position="212"/>
        <end position="233"/>
    </location>
</feature>
<reference evidence="3" key="1">
    <citation type="submission" date="2020-12" db="EMBL/GenBank/DDBJ databases">
        <title>Oil enriched cultivation method for isolating marine PHA-producing bacteria.</title>
        <authorList>
            <person name="Zheng W."/>
            <person name="Yu S."/>
            <person name="Huang Y."/>
        </authorList>
    </citation>
    <scope>NUCLEOTIDE SEQUENCE</scope>
    <source>
        <strain evidence="3">SY-2-3</strain>
    </source>
</reference>
<protein>
    <submittedName>
        <fullName evidence="3">Uncharacterized protein</fullName>
    </submittedName>
</protein>
<keyword evidence="2" id="KW-0472">Membrane</keyword>
<feature type="transmembrane region" description="Helical" evidence="2">
    <location>
        <begin position="159"/>
        <end position="181"/>
    </location>
</feature>
<name>A0A8I1SHS2_9PROT</name>
<dbReference type="AlphaFoldDB" id="A0A8I1SHS2"/>
<comment type="caution">
    <text evidence="3">The sequence shown here is derived from an EMBL/GenBank/DDBJ whole genome shotgun (WGS) entry which is preliminary data.</text>
</comment>
<gene>
    <name evidence="3" type="ORF">JF547_00265</name>
</gene>